<protein>
    <recommendedName>
        <fullName evidence="4">Cell division protein FtsL</fullName>
    </recommendedName>
</protein>
<proteinExistence type="predicted"/>
<dbReference type="InterPro" id="IPR007060">
    <property type="entry name" value="FtsL/DivIC"/>
</dbReference>
<evidence type="ECO:0000313" key="2">
    <source>
        <dbReference type="EMBL" id="TFF66455.1"/>
    </source>
</evidence>
<dbReference type="GeneID" id="97030737"/>
<organism evidence="2 3">
    <name type="scientific">Helcococcus ovis</name>
    <dbReference type="NCBI Taxonomy" id="72026"/>
    <lineage>
        <taxon>Bacteria</taxon>
        <taxon>Bacillati</taxon>
        <taxon>Bacillota</taxon>
        <taxon>Tissierellia</taxon>
        <taxon>Tissierellales</taxon>
        <taxon>Peptoniphilaceae</taxon>
        <taxon>Helcococcus</taxon>
    </lineage>
</organism>
<keyword evidence="1" id="KW-1133">Transmembrane helix</keyword>
<keyword evidence="1" id="KW-0472">Membrane</keyword>
<dbReference type="RefSeq" id="WP_134711731.1">
    <property type="nucleotide sequence ID" value="NZ_CP119081.1"/>
</dbReference>
<dbReference type="EMBL" id="SCFR01000010">
    <property type="protein sequence ID" value="TFF66455.1"/>
    <property type="molecule type" value="Genomic_DNA"/>
</dbReference>
<dbReference type="AlphaFoldDB" id="A0A4V3IYB1"/>
<sequence length="154" mass="17732">MENLRELKVNSMTTSIRRVRVKSKRKVKINFETLKYNMMFINVIFSVVLFFILIAGYSEMVHISSNNLVMQSKLDALEVDQNSLKNIAAPLQNKKRIEAIAKSRLDMIYPNKDNIVKVDSMGSDKKLVLSDFDLKRKSNSNTNSILSIITNIFR</sequence>
<name>A0A4V3IYB1_9FIRM</name>
<keyword evidence="1" id="KW-0812">Transmembrane</keyword>
<accession>A0A4V3IYB1</accession>
<evidence type="ECO:0008006" key="4">
    <source>
        <dbReference type="Google" id="ProtNLM"/>
    </source>
</evidence>
<evidence type="ECO:0000256" key="1">
    <source>
        <dbReference type="SAM" id="Phobius"/>
    </source>
</evidence>
<dbReference type="Proteomes" id="UP000297454">
    <property type="component" value="Unassembled WGS sequence"/>
</dbReference>
<reference evidence="2 3" key="1">
    <citation type="submission" date="2019-01" db="EMBL/GenBank/DDBJ databases">
        <title>Draft Genome Sequences of Helcococcus ovis Strains Isolated from the Uterus and Vagina of Dairy Cows with Metritis.</title>
        <authorList>
            <person name="Cunha F."/>
            <person name="Jeon S.J."/>
            <person name="Kutzer P."/>
            <person name="Galvao K.N."/>
        </authorList>
    </citation>
    <scope>NUCLEOTIDE SEQUENCE [LARGE SCALE GENOMIC DNA]</scope>
    <source>
        <strain evidence="2 3">KG-37</strain>
    </source>
</reference>
<comment type="caution">
    <text evidence="2">The sequence shown here is derived from an EMBL/GenBank/DDBJ whole genome shotgun (WGS) entry which is preliminary data.</text>
</comment>
<evidence type="ECO:0000313" key="3">
    <source>
        <dbReference type="Proteomes" id="UP000297454"/>
    </source>
</evidence>
<feature type="transmembrane region" description="Helical" evidence="1">
    <location>
        <begin position="34"/>
        <end position="57"/>
    </location>
</feature>
<gene>
    <name evidence="2" type="ORF">EQF91_03900</name>
</gene>
<keyword evidence="3" id="KW-1185">Reference proteome</keyword>
<dbReference type="OrthoDB" id="1778647at2"/>
<dbReference type="Pfam" id="PF04977">
    <property type="entry name" value="DivIC"/>
    <property type="match status" value="1"/>
</dbReference>